<organism evidence="1 2">
    <name type="scientific">Gymnopus androsaceus JB14</name>
    <dbReference type="NCBI Taxonomy" id="1447944"/>
    <lineage>
        <taxon>Eukaryota</taxon>
        <taxon>Fungi</taxon>
        <taxon>Dikarya</taxon>
        <taxon>Basidiomycota</taxon>
        <taxon>Agaricomycotina</taxon>
        <taxon>Agaricomycetes</taxon>
        <taxon>Agaricomycetidae</taxon>
        <taxon>Agaricales</taxon>
        <taxon>Marasmiineae</taxon>
        <taxon>Omphalotaceae</taxon>
        <taxon>Gymnopus</taxon>
    </lineage>
</organism>
<feature type="non-terminal residue" evidence="1">
    <location>
        <position position="1"/>
    </location>
</feature>
<reference evidence="1" key="1">
    <citation type="journal article" date="2019" name="Environ. Microbiol.">
        <title>Fungal ecological strategies reflected in gene transcription - a case study of two litter decomposers.</title>
        <authorList>
            <person name="Barbi F."/>
            <person name="Kohler A."/>
            <person name="Barry K."/>
            <person name="Baskaran P."/>
            <person name="Daum C."/>
            <person name="Fauchery L."/>
            <person name="Ihrmark K."/>
            <person name="Kuo A."/>
            <person name="LaButti K."/>
            <person name="Lipzen A."/>
            <person name="Morin E."/>
            <person name="Grigoriev I.V."/>
            <person name="Henrissat B."/>
            <person name="Lindahl B."/>
            <person name="Martin F."/>
        </authorList>
    </citation>
    <scope>NUCLEOTIDE SEQUENCE</scope>
    <source>
        <strain evidence="1">JB14</strain>
    </source>
</reference>
<feature type="non-terminal residue" evidence="1">
    <location>
        <position position="66"/>
    </location>
</feature>
<proteinExistence type="predicted"/>
<dbReference type="EMBL" id="ML769401">
    <property type="protein sequence ID" value="KAE9406614.1"/>
    <property type="molecule type" value="Genomic_DNA"/>
</dbReference>
<dbReference type="Proteomes" id="UP000799118">
    <property type="component" value="Unassembled WGS sequence"/>
</dbReference>
<name>A0A6A4ICU3_9AGAR</name>
<keyword evidence="2" id="KW-1185">Reference proteome</keyword>
<evidence type="ECO:0000313" key="1">
    <source>
        <dbReference type="EMBL" id="KAE9406614.1"/>
    </source>
</evidence>
<protein>
    <submittedName>
        <fullName evidence="1">Uncharacterized protein</fullName>
    </submittedName>
</protein>
<gene>
    <name evidence="1" type="ORF">BT96DRAFT_915307</name>
</gene>
<sequence length="66" mass="7680">EVFCDQLTKPIIASGHERLTARSVKIFADGERLSIHTVPHRRRLRLYFLGQVLFGQEVLHYTSLMQ</sequence>
<evidence type="ECO:0000313" key="2">
    <source>
        <dbReference type="Proteomes" id="UP000799118"/>
    </source>
</evidence>
<dbReference type="AlphaFoldDB" id="A0A6A4ICU3"/>
<accession>A0A6A4ICU3</accession>